<feature type="binding site" evidence="9">
    <location>
        <position position="149"/>
    </location>
    <ligand>
        <name>Zn(2+)</name>
        <dbReference type="ChEBI" id="CHEBI:29105"/>
        <label>1</label>
    </ligand>
</feature>
<dbReference type="EC" id="3.4.11.4" evidence="7"/>
<dbReference type="InterPro" id="IPR002933">
    <property type="entry name" value="Peptidase_M20"/>
</dbReference>
<dbReference type="InterPro" id="IPR001261">
    <property type="entry name" value="ArgE/DapE_CS"/>
</dbReference>
<evidence type="ECO:0000256" key="2">
    <source>
        <dbReference type="ARBA" id="ARBA00022670"/>
    </source>
</evidence>
<dbReference type="OrthoDB" id="9804934at2"/>
<gene>
    <name evidence="11" type="primary">pepT</name>
    <name evidence="11" type="ORF">EXM22_15620</name>
</gene>
<dbReference type="InterPro" id="IPR011650">
    <property type="entry name" value="Peptidase_M20_dimer"/>
</dbReference>
<dbReference type="InterPro" id="IPR010161">
    <property type="entry name" value="Peptidase_M20B"/>
</dbReference>
<dbReference type="CDD" id="cd03892">
    <property type="entry name" value="M20_peptT"/>
    <property type="match status" value="1"/>
</dbReference>
<dbReference type="GO" id="GO:0006518">
    <property type="term" value="P:peptide metabolic process"/>
    <property type="evidence" value="ECO:0007669"/>
    <property type="project" value="InterPro"/>
</dbReference>
<dbReference type="SUPFAM" id="SSF53187">
    <property type="entry name" value="Zn-dependent exopeptidases"/>
    <property type="match status" value="1"/>
</dbReference>
<feature type="binding site" evidence="9">
    <location>
        <position position="206"/>
    </location>
    <ligand>
        <name>Zn(2+)</name>
        <dbReference type="ChEBI" id="CHEBI:29105"/>
        <label>1</label>
    </ligand>
</feature>
<keyword evidence="5 9" id="KW-0862">Zinc</keyword>
<protein>
    <recommendedName>
        <fullName evidence="7">Peptidase T</fullName>
        <ecNumber evidence="7">3.4.11.4</ecNumber>
    </recommendedName>
</protein>
<keyword evidence="6" id="KW-0482">Metalloprotease</keyword>
<keyword evidence="3 9" id="KW-0479">Metal-binding</keyword>
<evidence type="ECO:0000313" key="12">
    <source>
        <dbReference type="Proteomes" id="UP000324209"/>
    </source>
</evidence>
<feature type="binding site" evidence="9">
    <location>
        <position position="184"/>
    </location>
    <ligand>
        <name>Zn(2+)</name>
        <dbReference type="ChEBI" id="CHEBI:29105"/>
        <label>2</label>
    </ligand>
</feature>
<dbReference type="NCBIfam" id="TIGR01882">
    <property type="entry name" value="peptidase-T"/>
    <property type="match status" value="1"/>
</dbReference>
<accession>A0A5C1QRT2</accession>
<dbReference type="NCBIfam" id="NF003976">
    <property type="entry name" value="PRK05469.1"/>
    <property type="match status" value="1"/>
</dbReference>
<evidence type="ECO:0000313" key="11">
    <source>
        <dbReference type="EMBL" id="QEN09334.1"/>
    </source>
</evidence>
<feature type="binding site" evidence="9">
    <location>
        <position position="388"/>
    </location>
    <ligand>
        <name>Zn(2+)</name>
        <dbReference type="ChEBI" id="CHEBI:29105"/>
        <label>2</label>
    </ligand>
</feature>
<dbReference type="RefSeq" id="WP_149487409.1">
    <property type="nucleotide sequence ID" value="NZ_CP036150.1"/>
</dbReference>
<dbReference type="GO" id="GO:0008270">
    <property type="term" value="F:zinc ion binding"/>
    <property type="evidence" value="ECO:0007669"/>
    <property type="project" value="InterPro"/>
</dbReference>
<feature type="binding site" evidence="9">
    <location>
        <position position="88"/>
    </location>
    <ligand>
        <name>Zn(2+)</name>
        <dbReference type="ChEBI" id="CHEBI:29105"/>
        <label>1</label>
    </ligand>
</feature>
<keyword evidence="12" id="KW-1185">Reference proteome</keyword>
<dbReference type="EMBL" id="CP036150">
    <property type="protein sequence ID" value="QEN09334.1"/>
    <property type="molecule type" value="Genomic_DNA"/>
</dbReference>
<evidence type="ECO:0000256" key="9">
    <source>
        <dbReference type="PIRSR" id="PIRSR037215-2"/>
    </source>
</evidence>
<keyword evidence="4 11" id="KW-0378">Hydrolase</keyword>
<dbReference type="GO" id="GO:0008237">
    <property type="term" value="F:metallopeptidase activity"/>
    <property type="evidence" value="ECO:0007669"/>
    <property type="project" value="UniProtKB-KW"/>
</dbReference>
<dbReference type="PANTHER" id="PTHR42994:SF1">
    <property type="entry name" value="PEPTIDASE T"/>
    <property type="match status" value="1"/>
</dbReference>
<dbReference type="Gene3D" id="3.30.70.360">
    <property type="match status" value="1"/>
</dbReference>
<dbReference type="Gene3D" id="3.40.630.10">
    <property type="entry name" value="Zn peptidases"/>
    <property type="match status" value="1"/>
</dbReference>
<proteinExistence type="inferred from homology"/>
<evidence type="ECO:0000259" key="10">
    <source>
        <dbReference type="Pfam" id="PF07687"/>
    </source>
</evidence>
<dbReference type="Pfam" id="PF07687">
    <property type="entry name" value="M20_dimer"/>
    <property type="match status" value="1"/>
</dbReference>
<comment type="similarity">
    <text evidence="1">Belongs to the peptidase M20B family.</text>
</comment>
<feature type="domain" description="Peptidase M20 dimerisation" evidence="10">
    <location>
        <begin position="219"/>
        <end position="310"/>
    </location>
</feature>
<dbReference type="KEGG" id="ock:EXM22_15620"/>
<evidence type="ECO:0000256" key="4">
    <source>
        <dbReference type="ARBA" id="ARBA00022801"/>
    </source>
</evidence>
<evidence type="ECO:0000256" key="6">
    <source>
        <dbReference type="ARBA" id="ARBA00023049"/>
    </source>
</evidence>
<feature type="active site" description="Proton acceptor" evidence="8">
    <location>
        <position position="183"/>
    </location>
</feature>
<dbReference type="InterPro" id="IPR036264">
    <property type="entry name" value="Bact_exopeptidase_dim_dom"/>
</dbReference>
<name>A0A5C1QRT2_9SPIO</name>
<comment type="cofactor">
    <cofactor evidence="9">
        <name>Zn(2+)</name>
        <dbReference type="ChEBI" id="CHEBI:29105"/>
    </cofactor>
    <text evidence="9">Binds 2 Zn(2+) ions per subunit.</text>
</comment>
<dbReference type="Pfam" id="PF01546">
    <property type="entry name" value="Peptidase_M20"/>
    <property type="match status" value="1"/>
</dbReference>
<evidence type="ECO:0000256" key="3">
    <source>
        <dbReference type="ARBA" id="ARBA00022723"/>
    </source>
</evidence>
<sequence>MSALNINIQERVQERFLRYVKIWTTSEPELAPTKTPSTLCQWDLLRLLEKELIEIGVPRVSLNDLGYLIATLPSNMEKDVPCLGFMAHVDTASDAPGKDVKPQVHEKWSGELIPLSQSVTLDPESIPDMKDFVGDTIISSDGTTLLGADDKAGIAEIMTAVEILVNHQDIKHGPLEIIFTPDEETGCGMDKFPVEALKSKFCFTLDGGREGELELECYNAWRVDLVFQGNVIHPGYARGELVNAVSMASLFVSLLPRNESPEATDGRYGNYWPHTIEGTLDKATVTVMVRDFDVQGASRRLEAIRQFARAVEASFPGGTVSVTEKQQYANMKQELDKYPELEPLMLKAYEQAGVVPLLKPIRGGTDGSKLTAMGVPSPNIFAGGFNFHSVREWIPLSSMEKAVNVILALVKVGSET</sequence>
<organism evidence="11 12">
    <name type="scientific">Oceanispirochaeta crateris</name>
    <dbReference type="NCBI Taxonomy" id="2518645"/>
    <lineage>
        <taxon>Bacteria</taxon>
        <taxon>Pseudomonadati</taxon>
        <taxon>Spirochaetota</taxon>
        <taxon>Spirochaetia</taxon>
        <taxon>Spirochaetales</taxon>
        <taxon>Spirochaetaceae</taxon>
        <taxon>Oceanispirochaeta</taxon>
    </lineage>
</organism>
<dbReference type="GO" id="GO:0045148">
    <property type="term" value="F:tripeptide aminopeptidase activity"/>
    <property type="evidence" value="ECO:0007669"/>
    <property type="project" value="UniProtKB-UniRule"/>
</dbReference>
<dbReference type="AlphaFoldDB" id="A0A5C1QRT2"/>
<dbReference type="PROSITE" id="PS00758">
    <property type="entry name" value="ARGE_DAPE_CPG2_1"/>
    <property type="match status" value="1"/>
</dbReference>
<dbReference type="Proteomes" id="UP000324209">
    <property type="component" value="Chromosome"/>
</dbReference>
<dbReference type="NCBIfam" id="NF009920">
    <property type="entry name" value="PRK13381.1"/>
    <property type="match status" value="1"/>
</dbReference>
<dbReference type="PROSITE" id="PS00759">
    <property type="entry name" value="ARGE_DAPE_CPG2_2"/>
    <property type="match status" value="1"/>
</dbReference>
<evidence type="ECO:0000256" key="5">
    <source>
        <dbReference type="ARBA" id="ARBA00022833"/>
    </source>
</evidence>
<dbReference type="PIRSF" id="PIRSF037215">
    <property type="entry name" value="Peptidase_M20B"/>
    <property type="match status" value="1"/>
</dbReference>
<dbReference type="PANTHER" id="PTHR42994">
    <property type="entry name" value="PEPTIDASE T"/>
    <property type="match status" value="1"/>
</dbReference>
<evidence type="ECO:0000256" key="8">
    <source>
        <dbReference type="PIRSR" id="PIRSR037215-1"/>
    </source>
</evidence>
<dbReference type="GO" id="GO:0006508">
    <property type="term" value="P:proteolysis"/>
    <property type="evidence" value="ECO:0007669"/>
    <property type="project" value="UniProtKB-UniRule"/>
</dbReference>
<keyword evidence="2" id="KW-0645">Protease</keyword>
<dbReference type="SUPFAM" id="SSF55031">
    <property type="entry name" value="Bacterial exopeptidase dimerisation domain"/>
    <property type="match status" value="1"/>
</dbReference>
<evidence type="ECO:0000256" key="1">
    <source>
        <dbReference type="ARBA" id="ARBA00009692"/>
    </source>
</evidence>
<feature type="active site" evidence="8">
    <location>
        <position position="90"/>
    </location>
</feature>
<feature type="binding site" evidence="9">
    <location>
        <position position="149"/>
    </location>
    <ligand>
        <name>Zn(2+)</name>
        <dbReference type="ChEBI" id="CHEBI:29105"/>
        <label>2</label>
    </ligand>
</feature>
<evidence type="ECO:0000256" key="7">
    <source>
        <dbReference type="NCBIfam" id="TIGR01882"/>
    </source>
</evidence>
<keyword evidence="11" id="KW-0031">Aminopeptidase</keyword>
<reference evidence="11 12" key="1">
    <citation type="submission" date="2019-02" db="EMBL/GenBank/DDBJ databases">
        <title>Complete Genome Sequence and Methylome Analysis of free living Spirochaetas.</title>
        <authorList>
            <person name="Fomenkov A."/>
            <person name="Dubinina G."/>
            <person name="Leshcheva N."/>
            <person name="Mikheeva N."/>
            <person name="Grabovich M."/>
            <person name="Vincze T."/>
            <person name="Roberts R.J."/>
        </authorList>
    </citation>
    <scope>NUCLEOTIDE SEQUENCE [LARGE SCALE GENOMIC DNA]</scope>
    <source>
        <strain evidence="11 12">K2</strain>
    </source>
</reference>